<evidence type="ECO:0000256" key="1">
    <source>
        <dbReference type="ARBA" id="ARBA00005952"/>
    </source>
</evidence>
<feature type="domain" description="NusB/RsmB/TIM44" evidence="8">
    <location>
        <begin position="16"/>
        <end position="147"/>
    </location>
</feature>
<evidence type="ECO:0000259" key="8">
    <source>
        <dbReference type="Pfam" id="PF01029"/>
    </source>
</evidence>
<name>A0ABQ6VG99_9CORY</name>
<proteinExistence type="inferred from homology"/>
<dbReference type="Gene3D" id="1.10.940.10">
    <property type="entry name" value="NusB-like"/>
    <property type="match status" value="1"/>
</dbReference>
<dbReference type="Pfam" id="PF01029">
    <property type="entry name" value="NusB"/>
    <property type="match status" value="1"/>
</dbReference>
<keyword evidence="5 6" id="KW-0804">Transcription</keyword>
<evidence type="ECO:0000256" key="7">
    <source>
        <dbReference type="SAM" id="MobiDB-lite"/>
    </source>
</evidence>
<dbReference type="SUPFAM" id="SSF48013">
    <property type="entry name" value="NusB-like"/>
    <property type="match status" value="1"/>
</dbReference>
<feature type="region of interest" description="Disordered" evidence="7">
    <location>
        <begin position="162"/>
        <end position="189"/>
    </location>
</feature>
<dbReference type="InterPro" id="IPR011605">
    <property type="entry name" value="NusB_fam"/>
</dbReference>
<dbReference type="Proteomes" id="UP000436181">
    <property type="component" value="Unassembled WGS sequence"/>
</dbReference>
<comment type="caution">
    <text evidence="9">The sequence shown here is derived from an EMBL/GenBank/DDBJ whole genome shotgun (WGS) entry which is preliminary data.</text>
</comment>
<keyword evidence="10" id="KW-1185">Reference proteome</keyword>
<evidence type="ECO:0000256" key="3">
    <source>
        <dbReference type="ARBA" id="ARBA00022884"/>
    </source>
</evidence>
<evidence type="ECO:0000256" key="6">
    <source>
        <dbReference type="HAMAP-Rule" id="MF_00073"/>
    </source>
</evidence>
<dbReference type="HAMAP" id="MF_00073">
    <property type="entry name" value="NusB"/>
    <property type="match status" value="1"/>
</dbReference>
<protein>
    <recommendedName>
        <fullName evidence="6">Transcription antitermination protein NusB</fullName>
    </recommendedName>
    <alternativeName>
        <fullName evidence="6">Antitermination factor NusB</fullName>
    </alternativeName>
</protein>
<comment type="similarity">
    <text evidence="1 6">Belongs to the NusB family.</text>
</comment>
<organism evidence="9 10">
    <name type="scientific">Corynebacterium zhongnanshanii</name>
    <dbReference type="NCBI Taxonomy" id="2768834"/>
    <lineage>
        <taxon>Bacteria</taxon>
        <taxon>Bacillati</taxon>
        <taxon>Actinomycetota</taxon>
        <taxon>Actinomycetes</taxon>
        <taxon>Mycobacteriales</taxon>
        <taxon>Corynebacteriaceae</taxon>
        <taxon>Corynebacterium</taxon>
    </lineage>
</organism>
<evidence type="ECO:0000256" key="5">
    <source>
        <dbReference type="ARBA" id="ARBA00023163"/>
    </source>
</evidence>
<gene>
    <name evidence="6 9" type="primary">nusB</name>
    <name evidence="9" type="ORF">F8377_04835</name>
</gene>
<dbReference type="InterPro" id="IPR035926">
    <property type="entry name" value="NusB-like_sf"/>
</dbReference>
<evidence type="ECO:0000256" key="4">
    <source>
        <dbReference type="ARBA" id="ARBA00023015"/>
    </source>
</evidence>
<dbReference type="InterPro" id="IPR006027">
    <property type="entry name" value="NusB_RsmB_TIM44"/>
</dbReference>
<keyword evidence="2 6" id="KW-0889">Transcription antitermination</keyword>
<sequence length="189" mass="20851">MTNKDSKFSRLGSRTKARRRAVDILYEAEFRDIDPVEIVEDRITLSKDPDNRVNPVPEYTQKIVEGVAVHLDAIDEAIAVHLSSEWRLDRLPAVERAVLRVSSWELMFHGEDVPRDVAVKEGIQLAAAYSHVKASSYVNAVLDGVARDIDIKAADAAVAAREADGPTGQAEDFNPEVGDFIVPEDPSDT</sequence>
<accession>A0ABQ6VG99</accession>
<dbReference type="PANTHER" id="PTHR11078">
    <property type="entry name" value="N UTILIZATION SUBSTANCE PROTEIN B-RELATED"/>
    <property type="match status" value="1"/>
</dbReference>
<reference evidence="9 10" key="1">
    <citation type="submission" date="2019-10" db="EMBL/GenBank/DDBJ databases">
        <title>Corynebacterium sp novel species isolated from the respiratory tract of Marmot.</title>
        <authorList>
            <person name="Zhang G."/>
        </authorList>
    </citation>
    <scope>NUCLEOTIDE SEQUENCE [LARGE SCALE GENOMIC DNA]</scope>
    <source>
        <strain evidence="9 10">336</strain>
    </source>
</reference>
<dbReference type="PANTHER" id="PTHR11078:SF3">
    <property type="entry name" value="ANTITERMINATION NUSB DOMAIN-CONTAINING PROTEIN"/>
    <property type="match status" value="1"/>
</dbReference>
<dbReference type="NCBIfam" id="TIGR01951">
    <property type="entry name" value="nusB"/>
    <property type="match status" value="1"/>
</dbReference>
<comment type="function">
    <text evidence="6">Involved in transcription antitermination. Required for transcription of ribosomal RNA (rRNA) genes. Binds specifically to the boxA antiterminator sequence of the ribosomal RNA (rrn) operons.</text>
</comment>
<keyword evidence="3 6" id="KW-0694">RNA-binding</keyword>
<dbReference type="EMBL" id="WBZJ01000001">
    <property type="protein sequence ID" value="KAB3523447.1"/>
    <property type="molecule type" value="Genomic_DNA"/>
</dbReference>
<evidence type="ECO:0000313" key="10">
    <source>
        <dbReference type="Proteomes" id="UP000436181"/>
    </source>
</evidence>
<evidence type="ECO:0000256" key="2">
    <source>
        <dbReference type="ARBA" id="ARBA00022814"/>
    </source>
</evidence>
<evidence type="ECO:0000313" key="9">
    <source>
        <dbReference type="EMBL" id="KAB3523447.1"/>
    </source>
</evidence>
<dbReference type="RefSeq" id="WP_151841568.1">
    <property type="nucleotide sequence ID" value="NZ_CP061033.1"/>
</dbReference>
<keyword evidence="4 6" id="KW-0805">Transcription regulation</keyword>